<keyword evidence="7" id="KW-0315">Glutamine amidotransferase</keyword>
<dbReference type="InterPro" id="IPR019999">
    <property type="entry name" value="Anth_synth_I-like"/>
</dbReference>
<dbReference type="PRINTS" id="PR00095">
    <property type="entry name" value="ANTSNTHASEI"/>
</dbReference>
<feature type="compositionally biased region" description="Basic and acidic residues" evidence="10">
    <location>
        <begin position="983"/>
        <end position="992"/>
    </location>
</feature>
<dbReference type="GO" id="GO:0046656">
    <property type="term" value="P:folic acid biosynthetic process"/>
    <property type="evidence" value="ECO:0007669"/>
    <property type="project" value="UniProtKB-KW"/>
</dbReference>
<evidence type="ECO:0000313" key="14">
    <source>
        <dbReference type="Proteomes" id="UP000188320"/>
    </source>
</evidence>
<proteinExistence type="inferred from homology"/>
<comment type="caution">
    <text evidence="13">The sequence shown here is derived from an EMBL/GenBank/DDBJ whole genome shotgun (WGS) entry which is preliminary data.</text>
</comment>
<organism evidence="13 14">
    <name type="scientific">Zancudomyces culisetae</name>
    <name type="common">Gut fungus</name>
    <name type="synonym">Smittium culisetae</name>
    <dbReference type="NCBI Taxonomy" id="1213189"/>
    <lineage>
        <taxon>Eukaryota</taxon>
        <taxon>Fungi</taxon>
        <taxon>Fungi incertae sedis</taxon>
        <taxon>Zoopagomycota</taxon>
        <taxon>Kickxellomycotina</taxon>
        <taxon>Harpellomycetes</taxon>
        <taxon>Harpellales</taxon>
        <taxon>Legeriomycetaceae</taxon>
        <taxon>Zancudomyces</taxon>
    </lineage>
</organism>
<feature type="compositionally biased region" description="Acidic residues" evidence="10">
    <location>
        <begin position="1077"/>
        <end position="1089"/>
    </location>
</feature>
<feature type="compositionally biased region" description="Basic residues" evidence="10">
    <location>
        <begin position="1174"/>
        <end position="1186"/>
    </location>
</feature>
<feature type="domain" description="Chorismate-utilising enzyme C-terminal" evidence="12">
    <location>
        <begin position="615"/>
        <end position="963"/>
    </location>
</feature>
<name>A0A1R1PQK0_ZANCU</name>
<dbReference type="SUPFAM" id="SSF52317">
    <property type="entry name" value="Class I glutamine amidotransferase-like"/>
    <property type="match status" value="1"/>
</dbReference>
<feature type="region of interest" description="Disordered" evidence="10">
    <location>
        <begin position="1278"/>
        <end position="1297"/>
    </location>
</feature>
<accession>A0A1R1PQK0</accession>
<dbReference type="GO" id="GO:0046654">
    <property type="term" value="P:tetrahydrofolate biosynthetic process"/>
    <property type="evidence" value="ECO:0007669"/>
    <property type="project" value="UniProtKB-UniPathway"/>
</dbReference>
<dbReference type="PANTHER" id="PTHR11236">
    <property type="entry name" value="AMINOBENZOATE/ANTHRANILATE SYNTHASE"/>
    <property type="match status" value="1"/>
</dbReference>
<dbReference type="InterPro" id="IPR005801">
    <property type="entry name" value="ADC_synthase"/>
</dbReference>
<comment type="catalytic activity">
    <reaction evidence="1">
        <text>chorismate + L-glutamine = 4-amino-4-deoxychorismate + L-glutamate</text>
        <dbReference type="Rhea" id="RHEA:11672"/>
        <dbReference type="ChEBI" id="CHEBI:29748"/>
        <dbReference type="ChEBI" id="CHEBI:29985"/>
        <dbReference type="ChEBI" id="CHEBI:58359"/>
        <dbReference type="ChEBI" id="CHEBI:58406"/>
        <dbReference type="EC" id="2.6.1.85"/>
    </reaction>
</comment>
<feature type="domain" description="Glutamine amidotransferase" evidence="11">
    <location>
        <begin position="93"/>
        <end position="266"/>
    </location>
</feature>
<dbReference type="EC" id="2.6.1.85" evidence="4"/>
<feature type="region of interest" description="Disordered" evidence="10">
    <location>
        <begin position="957"/>
        <end position="1018"/>
    </location>
</feature>
<dbReference type="Pfam" id="PF03343">
    <property type="entry name" value="SART-1"/>
    <property type="match status" value="1"/>
</dbReference>
<evidence type="ECO:0000256" key="5">
    <source>
        <dbReference type="ARBA" id="ARBA00022679"/>
    </source>
</evidence>
<keyword evidence="6" id="KW-0289">Folate biosynthesis</keyword>
<dbReference type="InterPro" id="IPR006221">
    <property type="entry name" value="TrpG/PapA_dom"/>
</dbReference>
<feature type="compositionally biased region" description="Basic and acidic residues" evidence="10">
    <location>
        <begin position="1116"/>
        <end position="1129"/>
    </location>
</feature>
<evidence type="ECO:0000256" key="2">
    <source>
        <dbReference type="ARBA" id="ARBA00005009"/>
    </source>
</evidence>
<dbReference type="PROSITE" id="PS51273">
    <property type="entry name" value="GATASE_TYPE_1"/>
    <property type="match status" value="1"/>
</dbReference>
<comment type="similarity">
    <text evidence="3">In the C-terminal section; belongs to the anthranilate synthase component I family.</text>
</comment>
<dbReference type="Gene3D" id="3.40.50.880">
    <property type="match status" value="1"/>
</dbReference>
<dbReference type="PRINTS" id="PR00099">
    <property type="entry name" value="CPSGATASE"/>
</dbReference>
<evidence type="ECO:0000256" key="4">
    <source>
        <dbReference type="ARBA" id="ARBA00013139"/>
    </source>
</evidence>
<dbReference type="CDD" id="cd01743">
    <property type="entry name" value="GATase1_Anthranilate_Synthase"/>
    <property type="match status" value="1"/>
</dbReference>
<dbReference type="GO" id="GO:0000398">
    <property type="term" value="P:mRNA splicing, via spliceosome"/>
    <property type="evidence" value="ECO:0007669"/>
    <property type="project" value="InterPro"/>
</dbReference>
<evidence type="ECO:0000256" key="3">
    <source>
        <dbReference type="ARBA" id="ARBA00005970"/>
    </source>
</evidence>
<dbReference type="SUPFAM" id="SSF56322">
    <property type="entry name" value="ADC synthase"/>
    <property type="match status" value="1"/>
</dbReference>
<dbReference type="Proteomes" id="UP000188320">
    <property type="component" value="Unassembled WGS sequence"/>
</dbReference>
<dbReference type="Gene3D" id="3.60.120.10">
    <property type="entry name" value="Anthranilate synthase"/>
    <property type="match status" value="1"/>
</dbReference>
<evidence type="ECO:0000256" key="1">
    <source>
        <dbReference type="ARBA" id="ARBA00001000"/>
    </source>
</evidence>
<dbReference type="EMBL" id="LSSK01000484">
    <property type="protein sequence ID" value="OMH83183.1"/>
    <property type="molecule type" value="Genomic_DNA"/>
</dbReference>
<feature type="region of interest" description="Disordered" evidence="10">
    <location>
        <begin position="1521"/>
        <end position="1545"/>
    </location>
</feature>
<dbReference type="GO" id="GO:0005737">
    <property type="term" value="C:cytoplasm"/>
    <property type="evidence" value="ECO:0007669"/>
    <property type="project" value="TreeGrafter"/>
</dbReference>
<dbReference type="InterPro" id="IPR017926">
    <property type="entry name" value="GATASE"/>
</dbReference>
<dbReference type="UniPathway" id="UPA00077">
    <property type="reaction ID" value="UER00149"/>
</dbReference>
<sequence length="1545" mass="172067">MDEDEQMFCLRTLIIDNYDSYTNNLLWLLARSAGITTPDLQFQSVGDFRHAESNEVNGVIQKKSVKNKEISWECMRKRVILIKNDQYTWEFVKDNIIPNVDNVVISPGPGNPSTESDFGICKKVITECHLPIFGICLGFQGIGECYGMKVLKGKSAVHGQQSGLEIVESVDSGEYGAHSGLFSEIPQNAKVTRYHSLVLNGTGSSELKVLAYSRGNIDLMDKDSGRVSTENREIMAIKHRYKPIYGVQFHPESVETEYGDLLMNNFQKLAYTWLQKNKEGHLLTKEIPPSTLHLSLLYHEKETLNVTNPSIIANNQKKGRRFVLGRKIELDSHFYDLSRVTRAVFNCIYADDVLPFILDSSKENVEGNSISIMGSLCSPGSVTVKYNIEDREVDLIKYSVAQEGVKSNLEKRIKLDNMKGMEAGNDTRKCSYWDWAQDELADNLIRGIEFRDLDYVEAGGGAGCSVSGPAFKCGWVGYLGYEMLNESNIVLSQKAEERGQTFNSANSAPGSILSLATQCIVVEKREHRIAVYIYGLATNRNDDEDPSIGFDIWSEANGVLCYTSCEKWINDTHTKLGKDISVFLEKEFNSINRIRTNTNPAAAQRVITASPYIKKEKYINKVAMAQEFIRSGESYQICLTNQFKITANGTAGGQGRSFGHGGLAEAKKIYFDYLRTMNAAPFGAFFYYPKQDKQEDNKDSCEDENINYGAELIIMSCSPERLLSIHQDKKNGGLKAMMKPIKGTAKRIDLNNLHCEHATISGAVADKFAEKPRCCERCLEEATLRDHAIGCELQADIKERAENLMIVDLVRHDLNGVCNPTTTDVPKLISLEKYATVYQLVSTVESSLLDDNVMGVVGRCFPPGSMTGAPKLRSVEILHSVLESEIGNRGVYSGSIGYISACNHGVCDWNVVIRTVIFTPKSCVSRSASGGCNSDGDDTTSHVQIGAGGAITILSDPESEWDENPTAKARETTKVCRRATRTISKEKRESNKKLTGKGIAELERGTVNEEGEEEETELSALEWVKRTKEREQREKEQEQQGEKLQSVRIAEEKKLAKYLKRKQNKDRMAMLSAYLEGDNESEEEDDEEEMRIGTTLGGSEESKAKKKRRMVLGEGGEVKAEKLEKESESTHGGIKRIKVDMDVDNDAGMGGMGVGRRAETGSEYMSVEEANKKFFNKGKKRGKKSERKNDSGTGKSRGAKQRSATVEEGVNIDAIGGLKGEGKIGKLYGNENGGDNDYDDYDNDDDELRRAISKAARQKVEYKLNIDRIANIADVHTGSPTSAMEVENREDGGDGEEDEVIEISAFTEFINRLGGENGDDSEMMMQDEEEEGAHGHELEREHKRANETGEQDEIKGGNNAENSLTTEMEGVEDVSDRKSNSNGTGQDNGGDNEDKISNEPLVGKGITETLKLLKSKGLVTTGPSNSAKKGLLSREGGDSQGYEKMDEKTQWLLMVKKRMMDLKTANANSGGGKKKLEQDYLKLREQLMKDYKPTFVLEYHDEHGNKLNQKQAFKHFAHQFHGIKPGKKKTDKLRKKMESQNQTQN</sequence>
<protein>
    <recommendedName>
        <fullName evidence="4">aminodeoxychorismate synthase</fullName>
        <ecNumber evidence="4">2.6.1.85</ecNumber>
    </recommendedName>
    <alternativeName>
        <fullName evidence="8">Para-aminobenzoate synthase</fullName>
    </alternativeName>
    <alternativeName>
        <fullName evidence="9">p-aminobenzoic acid synthase</fullName>
    </alternativeName>
</protein>
<dbReference type="GO" id="GO:0000162">
    <property type="term" value="P:L-tryptophan biosynthetic process"/>
    <property type="evidence" value="ECO:0007669"/>
    <property type="project" value="TreeGrafter"/>
</dbReference>
<dbReference type="InterPro" id="IPR015890">
    <property type="entry name" value="Chorismate_C"/>
</dbReference>
<dbReference type="Pfam" id="PF00117">
    <property type="entry name" value="GATase"/>
    <property type="match status" value="1"/>
</dbReference>
<evidence type="ECO:0000256" key="7">
    <source>
        <dbReference type="ARBA" id="ARBA00022962"/>
    </source>
</evidence>
<dbReference type="GO" id="GO:0008153">
    <property type="term" value="P:4-aminobenzoate biosynthetic process"/>
    <property type="evidence" value="ECO:0007669"/>
    <property type="project" value="TreeGrafter"/>
</dbReference>
<evidence type="ECO:0000256" key="6">
    <source>
        <dbReference type="ARBA" id="ARBA00022909"/>
    </source>
</evidence>
<evidence type="ECO:0000313" key="13">
    <source>
        <dbReference type="EMBL" id="OMH83183.1"/>
    </source>
</evidence>
<feature type="region of interest" description="Disordered" evidence="10">
    <location>
        <begin position="1418"/>
        <end position="1444"/>
    </location>
</feature>
<reference evidence="14" key="1">
    <citation type="submission" date="2017-01" db="EMBL/GenBank/DDBJ databases">
        <authorList>
            <person name="Wang Y."/>
            <person name="White M."/>
            <person name="Kvist S."/>
            <person name="Moncalvo J.-M."/>
        </authorList>
    </citation>
    <scope>NUCLEOTIDE SEQUENCE [LARGE SCALE GENOMIC DNA]</scope>
    <source>
        <strain evidence="14">COL-18-3</strain>
    </source>
</reference>
<dbReference type="Pfam" id="PF00425">
    <property type="entry name" value="Chorismate_bind"/>
    <property type="match status" value="1"/>
</dbReference>
<evidence type="ECO:0000259" key="11">
    <source>
        <dbReference type="Pfam" id="PF00117"/>
    </source>
</evidence>
<feature type="compositionally biased region" description="Basic and acidic residues" evidence="10">
    <location>
        <begin position="1435"/>
        <end position="1444"/>
    </location>
</feature>
<dbReference type="InterPro" id="IPR005011">
    <property type="entry name" value="SNU66/SART1"/>
</dbReference>
<evidence type="ECO:0000256" key="10">
    <source>
        <dbReference type="SAM" id="MobiDB-lite"/>
    </source>
</evidence>
<feature type="compositionally biased region" description="Acidic residues" evidence="10">
    <location>
        <begin position="1317"/>
        <end position="1331"/>
    </location>
</feature>
<dbReference type="InterPro" id="IPR029062">
    <property type="entry name" value="Class_I_gatase-like"/>
</dbReference>
<evidence type="ECO:0000259" key="12">
    <source>
        <dbReference type="Pfam" id="PF00425"/>
    </source>
</evidence>
<feature type="compositionally biased region" description="Basic residues" evidence="10">
    <location>
        <begin position="1524"/>
        <end position="1535"/>
    </location>
</feature>
<feature type="compositionally biased region" description="Basic and acidic residues" evidence="10">
    <location>
        <begin position="1332"/>
        <end position="1355"/>
    </location>
</feature>
<gene>
    <name evidence="13" type="ORF">AX774_g3313</name>
</gene>
<comment type="pathway">
    <text evidence="2">Cofactor biosynthesis; tetrahydrofolate biosynthesis; 4-aminobenzoate from chorismate: step 1/2.</text>
</comment>
<dbReference type="OrthoDB" id="64220at2759"/>
<evidence type="ECO:0000256" key="8">
    <source>
        <dbReference type="ARBA" id="ARBA00031329"/>
    </source>
</evidence>
<feature type="region of interest" description="Disordered" evidence="10">
    <location>
        <begin position="1077"/>
        <end position="1209"/>
    </location>
</feature>
<dbReference type="GO" id="GO:0046820">
    <property type="term" value="F:4-amino-4-deoxychorismate synthase activity"/>
    <property type="evidence" value="ECO:0007669"/>
    <property type="project" value="UniProtKB-EC"/>
</dbReference>
<keyword evidence="5" id="KW-0808">Transferase</keyword>
<keyword evidence="14" id="KW-1185">Reference proteome</keyword>
<feature type="region of interest" description="Disordered" evidence="10">
    <location>
        <begin position="1308"/>
        <end position="1402"/>
    </location>
</feature>
<dbReference type="PANTHER" id="PTHR11236:SF18">
    <property type="entry name" value="AMINODEOXYCHORISMATE SYNTHASE"/>
    <property type="match status" value="1"/>
</dbReference>
<evidence type="ECO:0000256" key="9">
    <source>
        <dbReference type="ARBA" id="ARBA00031904"/>
    </source>
</evidence>